<keyword evidence="1" id="KW-0812">Transmembrane</keyword>
<reference evidence="2" key="1">
    <citation type="submission" date="2023-03" db="EMBL/GenBank/DDBJ databases">
        <title>Massive genome expansion in bonnet fungi (Mycena s.s.) driven by repeated elements and novel gene families across ecological guilds.</title>
        <authorList>
            <consortium name="Lawrence Berkeley National Laboratory"/>
            <person name="Harder C.B."/>
            <person name="Miyauchi S."/>
            <person name="Viragh M."/>
            <person name="Kuo A."/>
            <person name="Thoen E."/>
            <person name="Andreopoulos B."/>
            <person name="Lu D."/>
            <person name="Skrede I."/>
            <person name="Drula E."/>
            <person name="Henrissat B."/>
            <person name="Morin E."/>
            <person name="Kohler A."/>
            <person name="Barry K."/>
            <person name="LaButti K."/>
            <person name="Morin E."/>
            <person name="Salamov A."/>
            <person name="Lipzen A."/>
            <person name="Mereny Z."/>
            <person name="Hegedus B."/>
            <person name="Baldrian P."/>
            <person name="Stursova M."/>
            <person name="Weitz H."/>
            <person name="Taylor A."/>
            <person name="Grigoriev I.V."/>
            <person name="Nagy L.G."/>
            <person name="Martin F."/>
            <person name="Kauserud H."/>
        </authorList>
    </citation>
    <scope>NUCLEOTIDE SEQUENCE</scope>
    <source>
        <strain evidence="2">CBHHK173m</strain>
    </source>
</reference>
<accession>A0AAD6UCH0</accession>
<evidence type="ECO:0000313" key="3">
    <source>
        <dbReference type="Proteomes" id="UP001222325"/>
    </source>
</evidence>
<feature type="transmembrane region" description="Helical" evidence="1">
    <location>
        <begin position="40"/>
        <end position="57"/>
    </location>
</feature>
<protein>
    <submittedName>
        <fullName evidence="2">Uncharacterized protein</fullName>
    </submittedName>
</protein>
<keyword evidence="1" id="KW-0472">Membrane</keyword>
<evidence type="ECO:0000256" key="1">
    <source>
        <dbReference type="SAM" id="Phobius"/>
    </source>
</evidence>
<name>A0AAD6UCH0_9AGAR</name>
<dbReference type="Proteomes" id="UP001222325">
    <property type="component" value="Unassembled WGS sequence"/>
</dbReference>
<dbReference type="AlphaFoldDB" id="A0AAD6UCH0"/>
<keyword evidence="1" id="KW-1133">Transmembrane helix</keyword>
<proteinExistence type="predicted"/>
<evidence type="ECO:0000313" key="2">
    <source>
        <dbReference type="EMBL" id="KAJ7093901.1"/>
    </source>
</evidence>
<comment type="caution">
    <text evidence="2">The sequence shown here is derived from an EMBL/GenBank/DDBJ whole genome shotgun (WGS) entry which is preliminary data.</text>
</comment>
<dbReference type="EMBL" id="JARJCN010000015">
    <property type="protein sequence ID" value="KAJ7093901.1"/>
    <property type="molecule type" value="Genomic_DNA"/>
</dbReference>
<keyword evidence="3" id="KW-1185">Reference proteome</keyword>
<sequence>MTRRFCVPDVTWYSSFSPHRGYKPSKTPRLAKVASSLSRNLKMGLFVLITAVIAIVWRQSSLPVLTFRRTSMAVIASVRLEERTKWQRAKACRVIWIDGITQQHSFLALHCFHPFQTKRGPGKQDLDTVTLPMPSSSSDSLRQKSTVRALWSFF</sequence>
<organism evidence="2 3">
    <name type="scientific">Mycena belliarum</name>
    <dbReference type="NCBI Taxonomy" id="1033014"/>
    <lineage>
        <taxon>Eukaryota</taxon>
        <taxon>Fungi</taxon>
        <taxon>Dikarya</taxon>
        <taxon>Basidiomycota</taxon>
        <taxon>Agaricomycotina</taxon>
        <taxon>Agaricomycetes</taxon>
        <taxon>Agaricomycetidae</taxon>
        <taxon>Agaricales</taxon>
        <taxon>Marasmiineae</taxon>
        <taxon>Mycenaceae</taxon>
        <taxon>Mycena</taxon>
    </lineage>
</organism>
<gene>
    <name evidence="2" type="ORF">B0H15DRAFT_145052</name>
</gene>